<organism evidence="1 2">
    <name type="scientific">Candidatus Epulonipiscium fishelsonii</name>
    <dbReference type="NCBI Taxonomy" id="77094"/>
    <lineage>
        <taxon>Bacteria</taxon>
        <taxon>Bacillati</taxon>
        <taxon>Bacillota</taxon>
        <taxon>Clostridia</taxon>
        <taxon>Lachnospirales</taxon>
        <taxon>Lachnospiraceae</taxon>
        <taxon>Candidatus Epulonipiscium</taxon>
    </lineage>
</organism>
<protein>
    <submittedName>
        <fullName evidence="1">3-phosphoshikimate 1-carboxyvinyltransferase</fullName>
    </submittedName>
</protein>
<keyword evidence="2" id="KW-1185">Reference proteome</keyword>
<proteinExistence type="predicted"/>
<evidence type="ECO:0000313" key="2">
    <source>
        <dbReference type="Proteomes" id="UP000188637"/>
    </source>
</evidence>
<gene>
    <name evidence="1" type="ORF">AN640_06330</name>
</gene>
<dbReference type="Proteomes" id="UP000188637">
    <property type="component" value="Unassembled WGS sequence"/>
</dbReference>
<comment type="caution">
    <text evidence="1">The sequence shown here is derived from an EMBL/GenBank/DDBJ whole genome shotgun (WGS) entry which is preliminary data.</text>
</comment>
<evidence type="ECO:0000313" key="1">
    <source>
        <dbReference type="EMBL" id="ONI43588.1"/>
    </source>
</evidence>
<dbReference type="EMBL" id="LJHD01000141">
    <property type="protein sequence ID" value="ONI43588.1"/>
    <property type="molecule type" value="Genomic_DNA"/>
</dbReference>
<accession>A0ACC8XHH8</accession>
<name>A0ACC8XHH8_9FIRM</name>
<reference evidence="1" key="1">
    <citation type="submission" date="2016-08" db="EMBL/GenBank/DDBJ databases">
        <authorList>
            <person name="Ngugi D.K."/>
            <person name="Miyake S."/>
            <person name="Stingl U."/>
        </authorList>
    </citation>
    <scope>NUCLEOTIDE SEQUENCE</scope>
    <source>
        <strain evidence="1">SCG-D08WGA-EpuloA1</strain>
    </source>
</reference>
<sequence>MKKIKITPSKLSGEITIPPSKSMAHRAIICASLSSESSTISNIDFSEDIIATIDGMRALGADIKIEESTLYISGKNLLDNSAQIKEIKNIFCNESGSTLRFLVPISLINENRVRFTGKGNLGKRPLTPFYNIFDKQGIKYIYSDGVMDLMIDGKICSGEFELEGNISSQFISGLLFMLPLLKGNSKITITSPLESKGYIDLTLQMINLFGVSITNNNYQSFEIVGGQSYRGCNYVVEGDFSQAAFFLVAGAIGNDVVCKGLNINSLQRDKMALEFLQRIGAEIQINGSNISVTKNKLEAIVMDGSECPDIMPVMAVVAALCKGTSMMINAGRLRIKECDRLMAITKELGTLGANITELSDGLKIIGVDSFAGNTTVHSHKDHRIAMSIAIAATACNTPIILEEPDCVSKSYPSFWEDYKEMGGIIEVIDSE</sequence>